<evidence type="ECO:0000313" key="1">
    <source>
        <dbReference type="EMBL" id="KAE8961093.1"/>
    </source>
</evidence>
<evidence type="ECO:0008006" key="9">
    <source>
        <dbReference type="Google" id="ProtNLM"/>
    </source>
</evidence>
<dbReference type="Proteomes" id="UP000486351">
    <property type="component" value="Unassembled WGS sequence"/>
</dbReference>
<evidence type="ECO:0000313" key="5">
    <source>
        <dbReference type="Proteomes" id="UP000460718"/>
    </source>
</evidence>
<accession>A0A6A3GVY2</accession>
<dbReference type="Proteomes" id="UP000488956">
    <property type="component" value="Unassembled WGS sequence"/>
</dbReference>
<dbReference type="Proteomes" id="UP000476176">
    <property type="component" value="Unassembled WGS sequence"/>
</dbReference>
<dbReference type="Proteomes" id="UP000460718">
    <property type="component" value="Unassembled WGS sequence"/>
</dbReference>
<evidence type="ECO:0000313" key="3">
    <source>
        <dbReference type="EMBL" id="KAE9164509.1"/>
    </source>
</evidence>
<proteinExistence type="predicted"/>
<comment type="caution">
    <text evidence="1">The sequence shown here is derived from an EMBL/GenBank/DDBJ whole genome shotgun (WGS) entry which is preliminary data.</text>
</comment>
<evidence type="ECO:0000313" key="8">
    <source>
        <dbReference type="Proteomes" id="UP000488956"/>
    </source>
</evidence>
<evidence type="ECO:0000313" key="2">
    <source>
        <dbReference type="EMBL" id="KAE9060361.1"/>
    </source>
</evidence>
<gene>
    <name evidence="3" type="ORF">PF004_g29802</name>
    <name evidence="4" type="ORF">PF008_g30287</name>
    <name evidence="2" type="ORF">PF010_g30246</name>
    <name evidence="1" type="ORF">PF011_g29875</name>
</gene>
<protein>
    <recommendedName>
        <fullName evidence="9">RxLR effector protein</fullName>
    </recommendedName>
</protein>
<dbReference type="AlphaFoldDB" id="A0A6A3GVY2"/>
<sequence length="94" mass="11030">MWAKNTHVVKSLVDTRKVAKAKKLYTQGASYHAFLKANISPEQLYRALDLERDMRNAMKFDGNWASLHNNPRFMIWRKYDTIWTGVQNKKMGVV</sequence>
<dbReference type="EMBL" id="QXFX01005601">
    <property type="protein sequence ID" value="KAE9060361.1"/>
    <property type="molecule type" value="Genomic_DNA"/>
</dbReference>
<dbReference type="EMBL" id="QXGC01005687">
    <property type="protein sequence ID" value="KAE9164509.1"/>
    <property type="molecule type" value="Genomic_DNA"/>
</dbReference>
<reference evidence="5 6" key="1">
    <citation type="submission" date="2018-09" db="EMBL/GenBank/DDBJ databases">
        <title>Genomic investigation of the strawberry pathogen Phytophthora fragariae indicates pathogenicity is determined by transcriptional variation in three key races.</title>
        <authorList>
            <person name="Adams T.M."/>
            <person name="Armitage A.D."/>
            <person name="Sobczyk M.K."/>
            <person name="Bates H.J."/>
            <person name="Dunwell J.M."/>
            <person name="Nellist C.F."/>
            <person name="Harrison R.J."/>
        </authorList>
    </citation>
    <scope>NUCLEOTIDE SEQUENCE [LARGE SCALE GENOMIC DNA]</scope>
    <source>
        <strain evidence="3 6">BC-23</strain>
        <strain evidence="4 7">NOV-77</strain>
        <strain evidence="2 8">ONT-3</strain>
        <strain evidence="1 5">SCRP245</strain>
    </source>
</reference>
<evidence type="ECO:0000313" key="6">
    <source>
        <dbReference type="Proteomes" id="UP000476176"/>
    </source>
</evidence>
<evidence type="ECO:0000313" key="4">
    <source>
        <dbReference type="EMBL" id="KAE9271685.1"/>
    </source>
</evidence>
<organism evidence="1 5">
    <name type="scientific">Phytophthora fragariae</name>
    <dbReference type="NCBI Taxonomy" id="53985"/>
    <lineage>
        <taxon>Eukaryota</taxon>
        <taxon>Sar</taxon>
        <taxon>Stramenopiles</taxon>
        <taxon>Oomycota</taxon>
        <taxon>Peronosporomycetes</taxon>
        <taxon>Peronosporales</taxon>
        <taxon>Peronosporaceae</taxon>
        <taxon>Phytophthora</taxon>
    </lineage>
</organism>
<name>A0A6A3GVY2_9STRA</name>
<dbReference type="EMBL" id="QXFW01005743">
    <property type="protein sequence ID" value="KAE8961093.1"/>
    <property type="molecule type" value="Genomic_DNA"/>
</dbReference>
<dbReference type="EMBL" id="QXFY01005584">
    <property type="protein sequence ID" value="KAE9271685.1"/>
    <property type="molecule type" value="Genomic_DNA"/>
</dbReference>
<evidence type="ECO:0000313" key="7">
    <source>
        <dbReference type="Proteomes" id="UP000486351"/>
    </source>
</evidence>